<dbReference type="Gene3D" id="2.160.10.10">
    <property type="entry name" value="Hexapeptide repeat proteins"/>
    <property type="match status" value="1"/>
</dbReference>
<evidence type="ECO:0000313" key="2">
    <source>
        <dbReference type="Proteomes" id="UP000194464"/>
    </source>
</evidence>
<sequence length="178" mass="18924">MGRLRAVRKHFWSYARGVLRGHPGARIEAGVKLGGPGTYRLDRGCTVSKGAQMWVGEGATLHLSKGSKIGMRTIVNVESGLEIGPDVRISWEVQILDTDFHWTTSPTGRRRAHTAPIVIERKVLIGTRCLVLKGVTLGEGAVVGAGSVVRRDVPPRTVVAGNPAVAVGEVSDWGSAVG</sequence>
<dbReference type="SUPFAM" id="SSF51161">
    <property type="entry name" value="Trimeric LpxA-like enzymes"/>
    <property type="match status" value="1"/>
</dbReference>
<evidence type="ECO:0000313" key="1">
    <source>
        <dbReference type="EMBL" id="SMQ72671.1"/>
    </source>
</evidence>
<dbReference type="CDD" id="cd04647">
    <property type="entry name" value="LbH_MAT_like"/>
    <property type="match status" value="1"/>
</dbReference>
<dbReference type="Pfam" id="PF14602">
    <property type="entry name" value="Hexapep_2"/>
    <property type="match status" value="1"/>
</dbReference>
<proteinExistence type="predicted"/>
<dbReference type="EMBL" id="FXWJ01000004">
    <property type="protein sequence ID" value="SMQ72671.1"/>
    <property type="molecule type" value="Genomic_DNA"/>
</dbReference>
<gene>
    <name evidence="1" type="ORF">SAMN06295909_2936</name>
</gene>
<dbReference type="InterPro" id="IPR001451">
    <property type="entry name" value="Hexapep"/>
</dbReference>
<accession>A0ABY1RH63</accession>
<reference evidence="1 2" key="1">
    <citation type="submission" date="2017-04" db="EMBL/GenBank/DDBJ databases">
        <authorList>
            <person name="Varghese N."/>
            <person name="Submissions S."/>
        </authorList>
    </citation>
    <scope>NUCLEOTIDE SEQUENCE [LARGE SCALE GENOMIC DNA]</scope>
    <source>
        <strain evidence="1 2">VKM Ac-1784</strain>
    </source>
</reference>
<keyword evidence="2" id="KW-1185">Reference proteome</keyword>
<name>A0ABY1RH63_9MICO</name>
<dbReference type="RefSeq" id="WP_086474580.1">
    <property type="nucleotide sequence ID" value="NZ_FXWJ01000004.1"/>
</dbReference>
<comment type="caution">
    <text evidence="1">The sequence shown here is derived from an EMBL/GenBank/DDBJ whole genome shotgun (WGS) entry which is preliminary data.</text>
</comment>
<dbReference type="Proteomes" id="UP000194464">
    <property type="component" value="Unassembled WGS sequence"/>
</dbReference>
<dbReference type="PANTHER" id="PTHR23416">
    <property type="entry name" value="SIALIC ACID SYNTHASE-RELATED"/>
    <property type="match status" value="1"/>
</dbReference>
<dbReference type="InterPro" id="IPR011004">
    <property type="entry name" value="Trimer_LpxA-like_sf"/>
</dbReference>
<protein>
    <submittedName>
        <fullName evidence="1">Hexapeptide repeat of succinyl-transferase</fullName>
    </submittedName>
</protein>
<dbReference type="InterPro" id="IPR051159">
    <property type="entry name" value="Hexapeptide_acetyltransf"/>
</dbReference>
<organism evidence="1 2">
    <name type="scientific">Plantibacter elymi</name>
    <name type="common">nom. nud.</name>
    <dbReference type="NCBI Taxonomy" id="199708"/>
    <lineage>
        <taxon>Bacteria</taxon>
        <taxon>Bacillati</taxon>
        <taxon>Actinomycetota</taxon>
        <taxon>Actinomycetes</taxon>
        <taxon>Micrococcales</taxon>
        <taxon>Microbacteriaceae</taxon>
        <taxon>Plantibacter</taxon>
    </lineage>
</organism>